<accession>A0A016SZN0</accession>
<comment type="caution">
    <text evidence="2">The sequence shown here is derived from an EMBL/GenBank/DDBJ whole genome shotgun (WGS) entry which is preliminary data.</text>
</comment>
<reference evidence="3" key="1">
    <citation type="journal article" date="2015" name="Nat. Genet.">
        <title>The genome and transcriptome of the zoonotic hookworm Ancylostoma ceylanicum identify infection-specific gene families.</title>
        <authorList>
            <person name="Schwarz E.M."/>
            <person name="Hu Y."/>
            <person name="Antoshechkin I."/>
            <person name="Miller M.M."/>
            <person name="Sternberg P.W."/>
            <person name="Aroian R.V."/>
        </authorList>
    </citation>
    <scope>NUCLEOTIDE SEQUENCE</scope>
    <source>
        <strain evidence="3">HY135</strain>
    </source>
</reference>
<evidence type="ECO:0000256" key="1">
    <source>
        <dbReference type="SAM" id="SignalP"/>
    </source>
</evidence>
<proteinExistence type="predicted"/>
<evidence type="ECO:0000313" key="3">
    <source>
        <dbReference type="Proteomes" id="UP000024635"/>
    </source>
</evidence>
<evidence type="ECO:0008006" key="4">
    <source>
        <dbReference type="Google" id="ProtNLM"/>
    </source>
</evidence>
<name>A0A016SZN0_9BILA</name>
<dbReference type="AlphaFoldDB" id="A0A016SZN0"/>
<feature type="chain" id="PRO_5001487014" description="Cystatin domain-containing protein" evidence="1">
    <location>
        <begin position="22"/>
        <end position="91"/>
    </location>
</feature>
<evidence type="ECO:0000313" key="2">
    <source>
        <dbReference type="EMBL" id="EYB95915.1"/>
    </source>
</evidence>
<protein>
    <recommendedName>
        <fullName evidence="4">Cystatin domain-containing protein</fullName>
    </recommendedName>
</protein>
<gene>
    <name evidence="2" type="primary">Acey_s0155.g3089</name>
    <name evidence="2" type="ORF">Y032_0155g3089</name>
</gene>
<dbReference type="Proteomes" id="UP000024635">
    <property type="component" value="Unassembled WGS sequence"/>
</dbReference>
<keyword evidence="3" id="KW-1185">Reference proteome</keyword>
<feature type="signal peptide" evidence="1">
    <location>
        <begin position="1"/>
        <end position="21"/>
    </location>
</feature>
<organism evidence="2 3">
    <name type="scientific">Ancylostoma ceylanicum</name>
    <dbReference type="NCBI Taxonomy" id="53326"/>
    <lineage>
        <taxon>Eukaryota</taxon>
        <taxon>Metazoa</taxon>
        <taxon>Ecdysozoa</taxon>
        <taxon>Nematoda</taxon>
        <taxon>Chromadorea</taxon>
        <taxon>Rhabditida</taxon>
        <taxon>Rhabditina</taxon>
        <taxon>Rhabditomorpha</taxon>
        <taxon>Strongyloidea</taxon>
        <taxon>Ancylostomatidae</taxon>
        <taxon>Ancylostomatinae</taxon>
        <taxon>Ancylostoma</taxon>
    </lineage>
</organism>
<keyword evidence="1" id="KW-0732">Signal</keyword>
<dbReference type="EMBL" id="JARK01001491">
    <property type="protein sequence ID" value="EYB95915.1"/>
    <property type="molecule type" value="Genomic_DNA"/>
</dbReference>
<sequence>MPEIAIFLFLCFLFVFSPVTSCTSQEAAKNVYLSLILTSGILEQLSEDAAPLLQAGRAAGSARSEISYRLRVRTIPDQNEHSFVNNNVMVV</sequence>